<dbReference type="AlphaFoldDB" id="A0A3M7R8K5"/>
<proteinExistence type="predicted"/>
<dbReference type="Proteomes" id="UP000276133">
    <property type="component" value="Unassembled WGS sequence"/>
</dbReference>
<gene>
    <name evidence="1" type="ORF">BpHYR1_024237</name>
</gene>
<accession>A0A3M7R8K5</accession>
<evidence type="ECO:0000313" key="1">
    <source>
        <dbReference type="EMBL" id="RNA19887.1"/>
    </source>
</evidence>
<name>A0A3M7R8K5_BRAPC</name>
<dbReference type="EMBL" id="REGN01003960">
    <property type="protein sequence ID" value="RNA19887.1"/>
    <property type="molecule type" value="Genomic_DNA"/>
</dbReference>
<comment type="caution">
    <text evidence="1">The sequence shown here is derived from an EMBL/GenBank/DDBJ whole genome shotgun (WGS) entry which is preliminary data.</text>
</comment>
<evidence type="ECO:0000313" key="2">
    <source>
        <dbReference type="Proteomes" id="UP000276133"/>
    </source>
</evidence>
<protein>
    <submittedName>
        <fullName evidence="1">Uncharacterized protein</fullName>
    </submittedName>
</protein>
<reference evidence="1 2" key="1">
    <citation type="journal article" date="2018" name="Sci. Rep.">
        <title>Genomic signatures of local adaptation to the degree of environmental predictability in rotifers.</title>
        <authorList>
            <person name="Franch-Gras L."/>
            <person name="Hahn C."/>
            <person name="Garcia-Roger E.M."/>
            <person name="Carmona M.J."/>
            <person name="Serra M."/>
            <person name="Gomez A."/>
        </authorList>
    </citation>
    <scope>NUCLEOTIDE SEQUENCE [LARGE SCALE GENOMIC DNA]</scope>
    <source>
        <strain evidence="1">HYR1</strain>
    </source>
</reference>
<sequence length="69" mass="6849">MIDCGRCGACGGFGGASLIIKGGGSGIDARFCLIMMGGAGGICRSGPTFMTISPGFGSLGGFKYRTFIS</sequence>
<keyword evidence="2" id="KW-1185">Reference proteome</keyword>
<organism evidence="1 2">
    <name type="scientific">Brachionus plicatilis</name>
    <name type="common">Marine rotifer</name>
    <name type="synonym">Brachionus muelleri</name>
    <dbReference type="NCBI Taxonomy" id="10195"/>
    <lineage>
        <taxon>Eukaryota</taxon>
        <taxon>Metazoa</taxon>
        <taxon>Spiralia</taxon>
        <taxon>Gnathifera</taxon>
        <taxon>Rotifera</taxon>
        <taxon>Eurotatoria</taxon>
        <taxon>Monogononta</taxon>
        <taxon>Pseudotrocha</taxon>
        <taxon>Ploima</taxon>
        <taxon>Brachionidae</taxon>
        <taxon>Brachionus</taxon>
    </lineage>
</organism>